<dbReference type="PANTHER" id="PTHR46383">
    <property type="entry name" value="ASPARTATE AMINOTRANSFERASE"/>
    <property type="match status" value="1"/>
</dbReference>
<keyword evidence="3" id="KW-0032">Aminotransferase</keyword>
<keyword evidence="5" id="KW-0663">Pyridoxal phosphate</keyword>
<evidence type="ECO:0000313" key="11">
    <source>
        <dbReference type="Proteomes" id="UP000053144"/>
    </source>
</evidence>
<sequence length="426" mass="46227">MANALHIAAMSCGFPSLSTLRTMHKDKHVELKRMAVAIKAKSNSDFDDSGVDISLSHRVDAVKPSKTLAICDHATALSQSGVPVIRLFFGESDFDTPAVIAEAGMNAIRDGYTRYTPNAGTLELRQAICHKLKEENGIIHSPDQIVVSNGAKQSIVQAVLAVCSPGDEVIIPAPFYVSYPEMARLAHATPVILPTHILNDFLLDPKLLEDNLTERSRLLILCSPCNPTGSVYPKKLLEEIAQIVAKHPRLLVLSDENYEHIIYAPATHTSFASLPGMRERTLTVNGLSKFTSGASSVSQKAAVAALGLGYAGGEAVSTMVKAFRERRDFLIESFRDMDGVRIYEPQGGFYVFIDLSSYYGREAEGFGLIENSDSLCRYLLEKGQVALVPGSAFGDDSCIRISFAESLSTLNTAVDRIKNALISLSS</sequence>
<dbReference type="GO" id="GO:0004069">
    <property type="term" value="F:L-aspartate:2-oxoglutarate aminotransferase activity"/>
    <property type="evidence" value="ECO:0007669"/>
    <property type="project" value="UniProtKB-ARBA"/>
</dbReference>
<dbReference type="GO" id="GO:0033854">
    <property type="term" value="F:glutamate-prephenate aminotransferase activity"/>
    <property type="evidence" value="ECO:0007669"/>
    <property type="project" value="UniProtKB-ARBA"/>
</dbReference>
<dbReference type="OMA" id="SDENYEH"/>
<dbReference type="GO" id="GO:0033853">
    <property type="term" value="F:aspartate-prephenate aminotransferase activity"/>
    <property type="evidence" value="ECO:0007669"/>
    <property type="project" value="UniProtKB-ARBA"/>
</dbReference>
<evidence type="ECO:0000256" key="2">
    <source>
        <dbReference type="ARBA" id="ARBA00007441"/>
    </source>
</evidence>
<evidence type="ECO:0000313" key="10">
    <source>
        <dbReference type="EMBL" id="KOM39663.1"/>
    </source>
</evidence>
<dbReference type="InterPro" id="IPR015421">
    <property type="entry name" value="PyrdxlP-dep_Trfase_major"/>
</dbReference>
<keyword evidence="4" id="KW-0808">Transferase</keyword>
<evidence type="ECO:0000256" key="6">
    <source>
        <dbReference type="ARBA" id="ARBA00060544"/>
    </source>
</evidence>
<protein>
    <recommendedName>
        <fullName evidence="8">Bifunctional aspartate aminotransferase and glutamate/aspartate-prephenate aminotransferase</fullName>
    </recommendedName>
</protein>
<dbReference type="Gene3D" id="3.90.1150.10">
    <property type="entry name" value="Aspartate Aminotransferase, domain 1"/>
    <property type="match status" value="1"/>
</dbReference>
<comment type="pathway">
    <text evidence="6">Amino-acid biosynthesis; L-phenylalanine biosynthesis; L-arogenate from prephenate (L-Glu route): step 1/1.</text>
</comment>
<dbReference type="Proteomes" id="UP000053144">
    <property type="component" value="Chromosome 3"/>
</dbReference>
<dbReference type="GO" id="GO:0030170">
    <property type="term" value="F:pyridoxal phosphate binding"/>
    <property type="evidence" value="ECO:0007669"/>
    <property type="project" value="InterPro"/>
</dbReference>
<proteinExistence type="inferred from homology"/>
<evidence type="ECO:0000256" key="3">
    <source>
        <dbReference type="ARBA" id="ARBA00022576"/>
    </source>
</evidence>
<dbReference type="CDD" id="cd00609">
    <property type="entry name" value="AAT_like"/>
    <property type="match status" value="1"/>
</dbReference>
<dbReference type="GO" id="GO:0009095">
    <property type="term" value="P:aromatic amino acid family biosynthetic process, prephenate pathway"/>
    <property type="evidence" value="ECO:0007669"/>
    <property type="project" value="UniProtKB-ARBA"/>
</dbReference>
<organism evidence="10 11">
    <name type="scientific">Phaseolus angularis</name>
    <name type="common">Azuki bean</name>
    <name type="synonym">Vigna angularis</name>
    <dbReference type="NCBI Taxonomy" id="3914"/>
    <lineage>
        <taxon>Eukaryota</taxon>
        <taxon>Viridiplantae</taxon>
        <taxon>Streptophyta</taxon>
        <taxon>Embryophyta</taxon>
        <taxon>Tracheophyta</taxon>
        <taxon>Spermatophyta</taxon>
        <taxon>Magnoliopsida</taxon>
        <taxon>eudicotyledons</taxon>
        <taxon>Gunneridae</taxon>
        <taxon>Pentapetalae</taxon>
        <taxon>rosids</taxon>
        <taxon>fabids</taxon>
        <taxon>Fabales</taxon>
        <taxon>Fabaceae</taxon>
        <taxon>Papilionoideae</taxon>
        <taxon>50 kb inversion clade</taxon>
        <taxon>NPAAA clade</taxon>
        <taxon>indigoferoid/millettioid clade</taxon>
        <taxon>Phaseoleae</taxon>
        <taxon>Vigna</taxon>
    </lineage>
</organism>
<dbReference type="PANTHER" id="PTHR46383:SF1">
    <property type="entry name" value="ASPARTATE AMINOTRANSFERASE"/>
    <property type="match status" value="1"/>
</dbReference>
<dbReference type="InterPro" id="IPR004839">
    <property type="entry name" value="Aminotransferase_I/II_large"/>
</dbReference>
<comment type="pathway">
    <text evidence="7">Amino-acid biosynthesis; L-phenylalanine biosynthesis; L-arogenate from prephenate (L-Asp route): step 1/1.</text>
</comment>
<dbReference type="STRING" id="3914.A0A0L9UA82"/>
<dbReference type="Gene3D" id="3.40.640.10">
    <property type="entry name" value="Type I PLP-dependent aspartate aminotransferase-like (Major domain)"/>
    <property type="match status" value="1"/>
</dbReference>
<evidence type="ECO:0000256" key="8">
    <source>
        <dbReference type="ARBA" id="ARBA00074369"/>
    </source>
</evidence>
<comment type="similarity">
    <text evidence="2">Belongs to the class-I pyridoxal-phosphate-dependent aminotransferase family.</text>
</comment>
<feature type="domain" description="Aminotransferase class I/classII large" evidence="9">
    <location>
        <begin position="84"/>
        <end position="290"/>
    </location>
</feature>
<evidence type="ECO:0000259" key="9">
    <source>
        <dbReference type="Pfam" id="PF00155"/>
    </source>
</evidence>
<evidence type="ECO:0000256" key="5">
    <source>
        <dbReference type="ARBA" id="ARBA00022898"/>
    </source>
</evidence>
<dbReference type="AlphaFoldDB" id="A0A0L9UA82"/>
<dbReference type="SUPFAM" id="SSF53383">
    <property type="entry name" value="PLP-dependent transferases"/>
    <property type="match status" value="1"/>
</dbReference>
<name>A0A0L9UA82_PHAAN</name>
<dbReference type="Gramene" id="KOM39663">
    <property type="protein sequence ID" value="KOM39663"/>
    <property type="gene ID" value="LR48_Vigan03g304500"/>
</dbReference>
<gene>
    <name evidence="10" type="ORF">LR48_Vigan03g304500</name>
</gene>
<dbReference type="InterPro" id="IPR015422">
    <property type="entry name" value="PyrdxlP-dep_Trfase_small"/>
</dbReference>
<accession>A0A0L9UA82</accession>
<feature type="domain" description="Aminotransferase class I/classII large" evidence="9">
    <location>
        <begin position="292"/>
        <end position="417"/>
    </location>
</feature>
<reference evidence="11" key="1">
    <citation type="journal article" date="2015" name="Proc. Natl. Acad. Sci. U.S.A.">
        <title>Genome sequencing of adzuki bean (Vigna angularis) provides insight into high starch and low fat accumulation and domestication.</title>
        <authorList>
            <person name="Yang K."/>
            <person name="Tian Z."/>
            <person name="Chen C."/>
            <person name="Luo L."/>
            <person name="Zhao B."/>
            <person name="Wang Z."/>
            <person name="Yu L."/>
            <person name="Li Y."/>
            <person name="Sun Y."/>
            <person name="Li W."/>
            <person name="Chen Y."/>
            <person name="Li Y."/>
            <person name="Zhang Y."/>
            <person name="Ai D."/>
            <person name="Zhao J."/>
            <person name="Shang C."/>
            <person name="Ma Y."/>
            <person name="Wu B."/>
            <person name="Wang M."/>
            <person name="Gao L."/>
            <person name="Sun D."/>
            <person name="Zhang P."/>
            <person name="Guo F."/>
            <person name="Wang W."/>
            <person name="Li Y."/>
            <person name="Wang J."/>
            <person name="Varshney R.K."/>
            <person name="Wang J."/>
            <person name="Ling H.Q."/>
            <person name="Wan P."/>
        </authorList>
    </citation>
    <scope>NUCLEOTIDE SEQUENCE</scope>
    <source>
        <strain evidence="11">cv. Jingnong 6</strain>
    </source>
</reference>
<evidence type="ECO:0000256" key="1">
    <source>
        <dbReference type="ARBA" id="ARBA00001933"/>
    </source>
</evidence>
<evidence type="ECO:0000256" key="4">
    <source>
        <dbReference type="ARBA" id="ARBA00022679"/>
    </source>
</evidence>
<dbReference type="FunFam" id="3.40.640.10:FF:000033">
    <property type="entry name" value="Aspartate aminotransferase"/>
    <property type="match status" value="1"/>
</dbReference>
<dbReference type="InterPro" id="IPR050596">
    <property type="entry name" value="AspAT/PAT-like"/>
</dbReference>
<evidence type="ECO:0000256" key="7">
    <source>
        <dbReference type="ARBA" id="ARBA00060601"/>
    </source>
</evidence>
<dbReference type="EMBL" id="CM003373">
    <property type="protein sequence ID" value="KOM39663.1"/>
    <property type="molecule type" value="Genomic_DNA"/>
</dbReference>
<dbReference type="InterPro" id="IPR015424">
    <property type="entry name" value="PyrdxlP-dep_Trfase"/>
</dbReference>
<comment type="cofactor">
    <cofactor evidence="1">
        <name>pyridoxal 5'-phosphate</name>
        <dbReference type="ChEBI" id="CHEBI:597326"/>
    </cofactor>
</comment>
<dbReference type="Pfam" id="PF00155">
    <property type="entry name" value="Aminotran_1_2"/>
    <property type="match status" value="2"/>
</dbReference>